<evidence type="ECO:0000256" key="6">
    <source>
        <dbReference type="ARBA" id="ARBA00023065"/>
    </source>
</evidence>
<evidence type="ECO:0000256" key="5">
    <source>
        <dbReference type="ARBA" id="ARBA00022840"/>
    </source>
</evidence>
<dbReference type="GO" id="GO:0005524">
    <property type="term" value="F:ATP binding"/>
    <property type="evidence" value="ECO:0007669"/>
    <property type="project" value="UniProtKB-KW"/>
</dbReference>
<feature type="domain" description="ATPase F1/V1/A1 complex alpha/beta subunit nucleotide-binding" evidence="10">
    <location>
        <begin position="135"/>
        <end position="350"/>
    </location>
</feature>
<protein>
    <submittedName>
        <fullName evidence="11">ATP synthase subunit alpha</fullName>
    </submittedName>
</protein>
<keyword evidence="7" id="KW-0472">Membrane</keyword>
<evidence type="ECO:0000256" key="3">
    <source>
        <dbReference type="ARBA" id="ARBA00022741"/>
    </source>
</evidence>
<keyword evidence="3" id="KW-0547">Nucleotide-binding</keyword>
<evidence type="ECO:0000256" key="1">
    <source>
        <dbReference type="ARBA" id="ARBA00008936"/>
    </source>
</evidence>
<evidence type="ECO:0000256" key="4">
    <source>
        <dbReference type="ARBA" id="ARBA00022781"/>
    </source>
</evidence>
<evidence type="ECO:0000256" key="9">
    <source>
        <dbReference type="ARBA" id="ARBA00023310"/>
    </source>
</evidence>
<keyword evidence="4" id="KW-0375">Hydrogen ion transport</keyword>
<keyword evidence="6" id="KW-0406">Ion transport</keyword>
<evidence type="ECO:0000256" key="8">
    <source>
        <dbReference type="ARBA" id="ARBA00023196"/>
    </source>
</evidence>
<dbReference type="SUPFAM" id="SSF52540">
    <property type="entry name" value="P-loop containing nucleoside triphosphate hydrolases"/>
    <property type="match status" value="1"/>
</dbReference>
<dbReference type="InterPro" id="IPR000194">
    <property type="entry name" value="ATPase_F1/V1/A1_a/bsu_nucl-bd"/>
</dbReference>
<dbReference type="FunFam" id="3.40.50.300:FF:004039">
    <property type="entry name" value="ATP synthase subunit alpha, mitochondrial"/>
    <property type="match status" value="1"/>
</dbReference>
<keyword evidence="5" id="KW-0067">ATP-binding</keyword>
<organism evidence="11 12">
    <name type="scientific">Candidatus Curtissbacteria bacterium GW2011_GWA1_41_11</name>
    <dbReference type="NCBI Taxonomy" id="1618409"/>
    <lineage>
        <taxon>Bacteria</taxon>
        <taxon>Candidatus Curtissiibacteriota</taxon>
    </lineage>
</organism>
<dbReference type="InterPro" id="IPR005294">
    <property type="entry name" value="ATP_synth_F1_asu"/>
</dbReference>
<dbReference type="GO" id="GO:0043531">
    <property type="term" value="F:ADP binding"/>
    <property type="evidence" value="ECO:0007669"/>
    <property type="project" value="TreeGrafter"/>
</dbReference>
<dbReference type="PANTHER" id="PTHR48082">
    <property type="entry name" value="ATP SYNTHASE SUBUNIT ALPHA, MITOCHONDRIAL"/>
    <property type="match status" value="1"/>
</dbReference>
<name>A0A0G0UB50_9BACT</name>
<keyword evidence="2" id="KW-0813">Transport</keyword>
<dbReference type="SUPFAM" id="SSF50615">
    <property type="entry name" value="N-terminal domain of alpha and beta subunits of F1 ATP synthase"/>
    <property type="match status" value="1"/>
</dbReference>
<dbReference type="Proteomes" id="UP000034854">
    <property type="component" value="Unassembled WGS sequence"/>
</dbReference>
<dbReference type="InterPro" id="IPR036121">
    <property type="entry name" value="ATPase_F1/V1/A1_a/bsu_N_sf"/>
</dbReference>
<keyword evidence="8" id="KW-0139">CF(1)</keyword>
<dbReference type="GO" id="GO:0046933">
    <property type="term" value="F:proton-transporting ATP synthase activity, rotational mechanism"/>
    <property type="evidence" value="ECO:0007669"/>
    <property type="project" value="InterPro"/>
</dbReference>
<evidence type="ECO:0000256" key="2">
    <source>
        <dbReference type="ARBA" id="ARBA00022448"/>
    </source>
</evidence>
<reference evidence="11 12" key="1">
    <citation type="journal article" date="2015" name="Nature">
        <title>rRNA introns, odd ribosomes, and small enigmatic genomes across a large radiation of phyla.</title>
        <authorList>
            <person name="Brown C.T."/>
            <person name="Hug L.A."/>
            <person name="Thomas B.C."/>
            <person name="Sharon I."/>
            <person name="Castelle C.J."/>
            <person name="Singh A."/>
            <person name="Wilkins M.J."/>
            <person name="Williams K.H."/>
            <person name="Banfield J.F."/>
        </authorList>
    </citation>
    <scope>NUCLEOTIDE SEQUENCE [LARGE SCALE GENOMIC DNA]</scope>
</reference>
<dbReference type="GO" id="GO:0045259">
    <property type="term" value="C:proton-transporting ATP synthase complex"/>
    <property type="evidence" value="ECO:0007669"/>
    <property type="project" value="UniProtKB-KW"/>
</dbReference>
<dbReference type="InterPro" id="IPR027417">
    <property type="entry name" value="P-loop_NTPase"/>
</dbReference>
<comment type="caution">
    <text evidence="11">The sequence shown here is derived from an EMBL/GenBank/DDBJ whole genome shotgun (WGS) entry which is preliminary data.</text>
</comment>
<accession>A0A0G0UB50</accession>
<dbReference type="PATRIC" id="fig|1618409.3.peg.792"/>
<dbReference type="Gene3D" id="3.40.50.12240">
    <property type="match status" value="1"/>
</dbReference>
<evidence type="ECO:0000259" key="10">
    <source>
        <dbReference type="Pfam" id="PF00006"/>
    </source>
</evidence>
<dbReference type="Pfam" id="PF00006">
    <property type="entry name" value="ATP-synt_ab"/>
    <property type="match status" value="1"/>
</dbReference>
<evidence type="ECO:0000256" key="7">
    <source>
        <dbReference type="ARBA" id="ARBA00023136"/>
    </source>
</evidence>
<evidence type="ECO:0000313" key="12">
    <source>
        <dbReference type="Proteomes" id="UP000034854"/>
    </source>
</evidence>
<comment type="similarity">
    <text evidence="1">Belongs to the ATPase alpha/beta chains family.</text>
</comment>
<dbReference type="PANTHER" id="PTHR48082:SF2">
    <property type="entry name" value="ATP SYNTHASE SUBUNIT ALPHA, MITOCHONDRIAL"/>
    <property type="match status" value="1"/>
</dbReference>
<gene>
    <name evidence="11" type="ORF">UU34_C0019G0007</name>
</gene>
<keyword evidence="9" id="KW-0066">ATP synthesis</keyword>
<dbReference type="EMBL" id="LCAG01000019">
    <property type="protein sequence ID" value="KKR86199.1"/>
    <property type="molecule type" value="Genomic_DNA"/>
</dbReference>
<evidence type="ECO:0000313" key="11">
    <source>
        <dbReference type="EMBL" id="KKR86199.1"/>
    </source>
</evidence>
<dbReference type="AlphaFoldDB" id="A0A0G0UB50"/>
<proteinExistence type="inferred from homology"/>
<sequence length="497" mass="55259">MKTFADYLKETGEYGVVQSIETPLFYVSGLPSVRPQEVVITENGSRGIVQVLLPDLVEVLMLEARNLTHQEKVARVSEPVSIEVSEQMLGRVVDPLGNPLDGLGSNTSKKVQLAIDVKAPGILQRSRVVESLETGVIIVDMMVQVGKGQKELVAGDQKTGKTVFLLQTMTRQAQLGIVCIYVCIGKKKSDLKHVQSELNKSGALKNTVIVAATASDPVSFVYIAPFAGFTIAEFFRDRGQNVCIILDDMTTHAKYYREIALVAKKTPGRGSYPGDVFHHQARLLERTGNIKLKNGKTASITAFPVAETQEGDLTGYIQTNLMAMTDGHLFFDVEEFKRGRRPAISHNLSVTRVGNQTQSVVEKDLRRMITFRLNNYYRFRETSSFGVEIPVQYSTEINFGLKIEALLDQTSHQIIPKPLQHLLLGLLFANFWNEKELNQLLSDKQKIIDAYFSGKLKNLVLEITKANNFEYLATLLSKNVSFLNNITGGSLQQKTTA</sequence>